<dbReference type="OrthoDB" id="9974035at2"/>
<proteinExistence type="predicted"/>
<keyword evidence="1" id="KW-0732">Signal</keyword>
<accession>X5MEW4</accession>
<name>X5MEW4_9HYPH</name>
<evidence type="ECO:0000313" key="3">
    <source>
        <dbReference type="Proteomes" id="UP000032160"/>
    </source>
</evidence>
<evidence type="ECO:0000256" key="1">
    <source>
        <dbReference type="SAM" id="SignalP"/>
    </source>
</evidence>
<dbReference type="RefSeq" id="WP_043950128.1">
    <property type="nucleotide sequence ID" value="NZ_HG966617.1"/>
</dbReference>
<dbReference type="STRING" id="1458461.BN1012_Phect1275"/>
<dbReference type="Proteomes" id="UP000032160">
    <property type="component" value="Chromosome I"/>
</dbReference>
<evidence type="ECO:0000313" key="2">
    <source>
        <dbReference type="EMBL" id="CDO59489.1"/>
    </source>
</evidence>
<sequence length="105" mass="10904">MFKQVLKSTGVAAVFVCALMVGAVQAGDRDTVLESCRANLQLDEAGCACVADRSESELSETQYAFFVSSVSGDAAANSFASKLSGDEAMEVMTFMTTVPTACKAG</sequence>
<dbReference type="KEGG" id="pect:BN1012_Phect1275"/>
<protein>
    <submittedName>
        <fullName evidence="2">Uncharacterized protein</fullName>
    </submittedName>
</protein>
<reference evidence="2 3" key="1">
    <citation type="journal article" date="2014" name="Front. Genet.">
        <title>Genome and metabolic network of "Candidatus Phaeomarinobacter ectocarpi" Ec32, a new candidate genus of Alphaproteobacteria frequently associated with brown algae.</title>
        <authorList>
            <person name="Dittami S.M."/>
            <person name="Barbeyron T."/>
            <person name="Boyen C."/>
            <person name="Cambefort J."/>
            <person name="Collet G."/>
            <person name="Delage L."/>
            <person name="Gobet A."/>
            <person name="Groisillier A."/>
            <person name="Leblanc C."/>
            <person name="Michel G."/>
            <person name="Scornet D."/>
            <person name="Siegel A."/>
            <person name="Tapia J.E."/>
            <person name="Tonon T."/>
        </authorList>
    </citation>
    <scope>NUCLEOTIDE SEQUENCE [LARGE SCALE GENOMIC DNA]</scope>
    <source>
        <strain evidence="2 3">Ec32</strain>
    </source>
</reference>
<gene>
    <name evidence="2" type="ORF">BN1012_Phect1275</name>
</gene>
<feature type="signal peptide" evidence="1">
    <location>
        <begin position="1"/>
        <end position="26"/>
    </location>
</feature>
<dbReference type="HOGENOM" id="CLU_2231705_0_0_5"/>
<keyword evidence="3" id="KW-1185">Reference proteome</keyword>
<feature type="chain" id="PRO_5004960029" evidence="1">
    <location>
        <begin position="27"/>
        <end position="105"/>
    </location>
</feature>
<dbReference type="EMBL" id="HG966617">
    <property type="protein sequence ID" value="CDO59489.1"/>
    <property type="molecule type" value="Genomic_DNA"/>
</dbReference>
<dbReference type="AlphaFoldDB" id="X5MEW4"/>
<organism evidence="2 3">
    <name type="scientific">Candidatus Phaeomarinibacter ectocarpi</name>
    <dbReference type="NCBI Taxonomy" id="1458461"/>
    <lineage>
        <taxon>Bacteria</taxon>
        <taxon>Pseudomonadati</taxon>
        <taxon>Pseudomonadota</taxon>
        <taxon>Alphaproteobacteria</taxon>
        <taxon>Hyphomicrobiales</taxon>
        <taxon>Parvibaculaceae</taxon>
        <taxon>Candidatus Phaeomarinibacter</taxon>
    </lineage>
</organism>